<keyword evidence="1" id="KW-0732">Signal</keyword>
<sequence>MCYSRFLRFLGGFMGIVTFLLPDEPTFPGELDHLVAIRICMDFVFVPGDSDENFDEGQRREFWQRLISERSDCFSLPKNVTLSFDAITLTCSGKEERESRERVASLAAWKLTGDEIRSIVDAALPSSQLAGVKPDWELIDRLVQHRRSLHAANEVPAYHDT</sequence>
<dbReference type="EMBL" id="QJNS01000708">
    <property type="protein sequence ID" value="RYO75111.1"/>
    <property type="molecule type" value="Genomic_DNA"/>
</dbReference>
<proteinExistence type="predicted"/>
<accession>A0ABY0GUI8</accession>
<reference evidence="2 3" key="1">
    <citation type="submission" date="2018-06" db="EMBL/GenBank/DDBJ databases">
        <title>Complete Genomes of Monosporascus.</title>
        <authorList>
            <person name="Robinson A.J."/>
            <person name="Natvig D.O."/>
        </authorList>
    </citation>
    <scope>NUCLEOTIDE SEQUENCE [LARGE SCALE GENOMIC DNA]</scope>
    <source>
        <strain evidence="2 3">CBS 609.92</strain>
    </source>
</reference>
<gene>
    <name evidence="2" type="ORF">DL762_010164</name>
</gene>
<comment type="caution">
    <text evidence="2">The sequence shown here is derived from an EMBL/GenBank/DDBJ whole genome shotgun (WGS) entry which is preliminary data.</text>
</comment>
<organism evidence="2 3">
    <name type="scientific">Monosporascus cannonballus</name>
    <dbReference type="NCBI Taxonomy" id="155416"/>
    <lineage>
        <taxon>Eukaryota</taxon>
        <taxon>Fungi</taxon>
        <taxon>Dikarya</taxon>
        <taxon>Ascomycota</taxon>
        <taxon>Pezizomycotina</taxon>
        <taxon>Sordariomycetes</taxon>
        <taxon>Xylariomycetidae</taxon>
        <taxon>Xylariales</taxon>
        <taxon>Xylariales incertae sedis</taxon>
        <taxon>Monosporascus</taxon>
    </lineage>
</organism>
<evidence type="ECO:0000313" key="2">
    <source>
        <dbReference type="EMBL" id="RYO75111.1"/>
    </source>
</evidence>
<protein>
    <submittedName>
        <fullName evidence="2">Uncharacterized protein</fullName>
    </submittedName>
</protein>
<keyword evidence="3" id="KW-1185">Reference proteome</keyword>
<name>A0ABY0GUI8_9PEZI</name>
<evidence type="ECO:0000256" key="1">
    <source>
        <dbReference type="SAM" id="SignalP"/>
    </source>
</evidence>
<feature type="signal peptide" evidence="1">
    <location>
        <begin position="1"/>
        <end position="22"/>
    </location>
</feature>
<evidence type="ECO:0000313" key="3">
    <source>
        <dbReference type="Proteomes" id="UP000294003"/>
    </source>
</evidence>
<dbReference type="Proteomes" id="UP000294003">
    <property type="component" value="Unassembled WGS sequence"/>
</dbReference>
<feature type="chain" id="PRO_5046956863" evidence="1">
    <location>
        <begin position="23"/>
        <end position="161"/>
    </location>
</feature>